<keyword evidence="2" id="KW-1185">Reference proteome</keyword>
<gene>
    <name evidence="1" type="ORF">pEaSNUABM5_00260</name>
</gene>
<protein>
    <submittedName>
        <fullName evidence="1">Uncharacterized protein</fullName>
    </submittedName>
</protein>
<dbReference type="Proteomes" id="UP000596123">
    <property type="component" value="Segment"/>
</dbReference>
<evidence type="ECO:0000313" key="2">
    <source>
        <dbReference type="Proteomes" id="UP000596123"/>
    </source>
</evidence>
<organism evidence="1 2">
    <name type="scientific">Erwinia phage pEa_SNUABM_5</name>
    <dbReference type="NCBI Taxonomy" id="2797313"/>
    <lineage>
        <taxon>Viruses</taxon>
        <taxon>Duplodnaviria</taxon>
        <taxon>Heunggongvirae</taxon>
        <taxon>Uroviricota</taxon>
        <taxon>Caudoviricetes</taxon>
        <taxon>Rivsvirus</taxon>
        <taxon>Rivsvirus SNUABM5</taxon>
    </lineage>
</organism>
<proteinExistence type="predicted"/>
<sequence>MSVQLELSKQNLADIELHTYSRMTMTELVDKLRADGIVVRSITPFRPTGTPIRIDVVRSDFERYMELYRAPEPINGEWQPLEDAYVQY</sequence>
<name>A0A7T8EQC1_9CAUD</name>
<accession>A0A7T8EQC1</accession>
<dbReference type="EMBL" id="MW366843">
    <property type="protein sequence ID" value="QQO90402.1"/>
    <property type="molecule type" value="Genomic_DNA"/>
</dbReference>
<evidence type="ECO:0000313" key="1">
    <source>
        <dbReference type="EMBL" id="QQO90402.1"/>
    </source>
</evidence>
<reference evidence="1 2" key="1">
    <citation type="submission" date="2020-12" db="EMBL/GenBank/DDBJ databases">
        <title>Complete genome sequence of Erwinia phage pEa_SNUABM_5.</title>
        <authorList>
            <person name="Kim S.G."/>
            <person name="Lee S.B."/>
            <person name="Kwon J."/>
            <person name="Park S.C."/>
        </authorList>
    </citation>
    <scope>NUCLEOTIDE SEQUENCE [LARGE SCALE GENOMIC DNA]</scope>
</reference>